<gene>
    <name evidence="2" type="ORF">G2W53_003499</name>
</gene>
<evidence type="ECO:0000313" key="3">
    <source>
        <dbReference type="Proteomes" id="UP000634136"/>
    </source>
</evidence>
<dbReference type="AlphaFoldDB" id="A0A835CGZ1"/>
<accession>A0A835CGZ1</accession>
<keyword evidence="3" id="KW-1185">Reference proteome</keyword>
<name>A0A835CGZ1_9FABA</name>
<dbReference type="EMBL" id="JAAIUW010000002">
    <property type="protein sequence ID" value="KAF7841201.1"/>
    <property type="molecule type" value="Genomic_DNA"/>
</dbReference>
<dbReference type="Proteomes" id="UP000634136">
    <property type="component" value="Unassembled WGS sequence"/>
</dbReference>
<sequence length="32" mass="3675">MTVTDEERKGSHLLCEPDVTIKKKSEGRETKE</sequence>
<evidence type="ECO:0000313" key="2">
    <source>
        <dbReference type="EMBL" id="KAF7841201.1"/>
    </source>
</evidence>
<reference evidence="2" key="1">
    <citation type="submission" date="2020-09" db="EMBL/GenBank/DDBJ databases">
        <title>Genome-Enabled Discovery of Anthraquinone Biosynthesis in Senna tora.</title>
        <authorList>
            <person name="Kang S.-H."/>
            <person name="Pandey R.P."/>
            <person name="Lee C.-M."/>
            <person name="Sim J.-S."/>
            <person name="Jeong J.-T."/>
            <person name="Choi B.-S."/>
            <person name="Jung M."/>
            <person name="Ginzburg D."/>
            <person name="Zhao K."/>
            <person name="Won S.Y."/>
            <person name="Oh T.-J."/>
            <person name="Yu Y."/>
            <person name="Kim N.-H."/>
            <person name="Lee O.R."/>
            <person name="Lee T.-H."/>
            <person name="Bashyal P."/>
            <person name="Kim T.-S."/>
            <person name="Lee W.-H."/>
            <person name="Kawkins C."/>
            <person name="Kim C.-K."/>
            <person name="Kim J.S."/>
            <person name="Ahn B.O."/>
            <person name="Rhee S.Y."/>
            <person name="Sohng J.K."/>
        </authorList>
    </citation>
    <scope>NUCLEOTIDE SEQUENCE</scope>
    <source>
        <tissue evidence="2">Leaf</tissue>
    </source>
</reference>
<proteinExistence type="predicted"/>
<comment type="caution">
    <text evidence="2">The sequence shown here is derived from an EMBL/GenBank/DDBJ whole genome shotgun (WGS) entry which is preliminary data.</text>
</comment>
<feature type="region of interest" description="Disordered" evidence="1">
    <location>
        <begin position="1"/>
        <end position="32"/>
    </location>
</feature>
<protein>
    <submittedName>
        <fullName evidence="2">Uncharacterized protein</fullName>
    </submittedName>
</protein>
<evidence type="ECO:0000256" key="1">
    <source>
        <dbReference type="SAM" id="MobiDB-lite"/>
    </source>
</evidence>
<organism evidence="2 3">
    <name type="scientific">Senna tora</name>
    <dbReference type="NCBI Taxonomy" id="362788"/>
    <lineage>
        <taxon>Eukaryota</taxon>
        <taxon>Viridiplantae</taxon>
        <taxon>Streptophyta</taxon>
        <taxon>Embryophyta</taxon>
        <taxon>Tracheophyta</taxon>
        <taxon>Spermatophyta</taxon>
        <taxon>Magnoliopsida</taxon>
        <taxon>eudicotyledons</taxon>
        <taxon>Gunneridae</taxon>
        <taxon>Pentapetalae</taxon>
        <taxon>rosids</taxon>
        <taxon>fabids</taxon>
        <taxon>Fabales</taxon>
        <taxon>Fabaceae</taxon>
        <taxon>Caesalpinioideae</taxon>
        <taxon>Cassia clade</taxon>
        <taxon>Senna</taxon>
    </lineage>
</organism>
<feature type="compositionally biased region" description="Basic and acidic residues" evidence="1">
    <location>
        <begin position="1"/>
        <end position="10"/>
    </location>
</feature>
<feature type="compositionally biased region" description="Basic and acidic residues" evidence="1">
    <location>
        <begin position="19"/>
        <end position="32"/>
    </location>
</feature>